<organism evidence="2">
    <name type="scientific">Unio tumidus</name>
    <dbReference type="NCBI Taxonomy" id="143298"/>
    <lineage>
        <taxon>Eukaryota</taxon>
        <taxon>Metazoa</taxon>
        <taxon>Spiralia</taxon>
        <taxon>Lophotrochozoa</taxon>
        <taxon>Mollusca</taxon>
        <taxon>Bivalvia</taxon>
        <taxon>Autobranchia</taxon>
        <taxon>Heteroconchia</taxon>
        <taxon>Palaeoheterodonta</taxon>
        <taxon>Unionida</taxon>
        <taxon>Unionoidea</taxon>
        <taxon>Unionidae</taxon>
        <taxon>Unioninae</taxon>
        <taxon>Unio</taxon>
    </lineage>
</organism>
<feature type="transmembrane region" description="Helical" evidence="1">
    <location>
        <begin position="48"/>
        <end position="71"/>
    </location>
</feature>
<geneLocation type="mitochondrion" evidence="2"/>
<dbReference type="AlphaFoldDB" id="A0A1Q1MMN7"/>
<sequence length="88" mass="9628">MIYAISLFCVLLQRHSLLGLLLSFEVISLVMCLSFVCSFESMQGVVSFVLVFLCFEVCVMSVCLSLMVSFVKGVGSDYVGVSVFSGDF</sequence>
<keyword evidence="1" id="KW-0472">Membrane</keyword>
<evidence type="ECO:0000313" key="3">
    <source>
        <dbReference type="EMBL" id="AQM37805.1"/>
    </source>
</evidence>
<dbReference type="EMBL" id="KY021073">
    <property type="protein sequence ID" value="AQM37791.1"/>
    <property type="molecule type" value="Genomic_DNA"/>
</dbReference>
<keyword evidence="1" id="KW-0812">Transmembrane</keyword>
<dbReference type="Gene3D" id="1.10.287.3510">
    <property type="match status" value="1"/>
</dbReference>
<evidence type="ECO:0000313" key="4">
    <source>
        <dbReference type="EMBL" id="AQM37819.1"/>
    </source>
</evidence>
<gene>
    <name evidence="2" type="primary">ND4L</name>
</gene>
<evidence type="ECO:0000313" key="2">
    <source>
        <dbReference type="EMBL" id="AQM37791.1"/>
    </source>
</evidence>
<keyword evidence="2" id="KW-0496">Mitochondrion</keyword>
<dbReference type="EMBL" id="KY021074">
    <property type="protein sequence ID" value="AQM37805.1"/>
    <property type="molecule type" value="Genomic_DNA"/>
</dbReference>
<evidence type="ECO:0000256" key="1">
    <source>
        <dbReference type="SAM" id="Phobius"/>
    </source>
</evidence>
<protein>
    <submittedName>
        <fullName evidence="2">NADH dehydrogenase subunit 4L</fullName>
    </submittedName>
</protein>
<feature type="transmembrane region" description="Helical" evidence="1">
    <location>
        <begin position="17"/>
        <end position="36"/>
    </location>
</feature>
<name>A0A1Q1MMN7_9BIVA</name>
<dbReference type="EMBL" id="KY021075">
    <property type="protein sequence ID" value="AQM37819.1"/>
    <property type="molecule type" value="Genomic_DNA"/>
</dbReference>
<accession>A0A1Q1MMN7</accession>
<reference evidence="2" key="1">
    <citation type="journal article" date="2017" name="Hydrobiologia">
        <title>Doubly uniparental inheritance and highly divergent mitochondrial genomes of the freshwater mussel Unio tumidus (Bivalvia: Unionidae).</title>
        <authorList>
            <person name="Soroka M."/>
            <person name="Burzynski A."/>
        </authorList>
    </citation>
    <scope>NUCLEOTIDE SEQUENCE</scope>
    <source>
        <strain evidence="2">157</strain>
        <strain evidence="3">159</strain>
        <strain evidence="4">203</strain>
    </source>
</reference>
<proteinExistence type="predicted"/>
<keyword evidence="1" id="KW-1133">Transmembrane helix</keyword>